<organism evidence="8 9">
    <name type="scientific">Puniceibacterium sediminis</name>
    <dbReference type="NCBI Taxonomy" id="1608407"/>
    <lineage>
        <taxon>Bacteria</taxon>
        <taxon>Pseudomonadati</taxon>
        <taxon>Pseudomonadota</taxon>
        <taxon>Alphaproteobacteria</taxon>
        <taxon>Rhodobacterales</taxon>
        <taxon>Paracoccaceae</taxon>
        <taxon>Puniceibacterium</taxon>
    </lineage>
</organism>
<dbReference type="InterPro" id="IPR036890">
    <property type="entry name" value="HATPase_C_sf"/>
</dbReference>
<dbReference type="SUPFAM" id="SSF55785">
    <property type="entry name" value="PYP-like sensor domain (PAS domain)"/>
    <property type="match status" value="1"/>
</dbReference>
<keyword evidence="8" id="KW-0418">Kinase</keyword>
<dbReference type="InterPro" id="IPR035965">
    <property type="entry name" value="PAS-like_dom_sf"/>
</dbReference>
<feature type="modified residue" description="4-aspartylphosphate" evidence="4">
    <location>
        <position position="702"/>
    </location>
</feature>
<dbReference type="PROSITE" id="PS50110">
    <property type="entry name" value="RESPONSE_REGULATORY"/>
    <property type="match status" value="1"/>
</dbReference>
<evidence type="ECO:0000256" key="5">
    <source>
        <dbReference type="SAM" id="Phobius"/>
    </source>
</evidence>
<dbReference type="InterPro" id="IPR005467">
    <property type="entry name" value="His_kinase_dom"/>
</dbReference>
<dbReference type="Pfam" id="PF00512">
    <property type="entry name" value="HisKA"/>
    <property type="match status" value="1"/>
</dbReference>
<dbReference type="Gene3D" id="3.30.565.10">
    <property type="entry name" value="Histidine kinase-like ATPase, C-terminal domain"/>
    <property type="match status" value="1"/>
</dbReference>
<dbReference type="SUPFAM" id="SSF52172">
    <property type="entry name" value="CheY-like"/>
    <property type="match status" value="1"/>
</dbReference>
<dbReference type="InterPro" id="IPR001789">
    <property type="entry name" value="Sig_transdc_resp-reg_receiver"/>
</dbReference>
<dbReference type="GO" id="GO:0000155">
    <property type="term" value="F:phosphorelay sensor kinase activity"/>
    <property type="evidence" value="ECO:0007669"/>
    <property type="project" value="InterPro"/>
</dbReference>
<dbReference type="Pfam" id="PF02518">
    <property type="entry name" value="HATPase_c"/>
    <property type="match status" value="1"/>
</dbReference>
<feature type="transmembrane region" description="Helical" evidence="5">
    <location>
        <begin position="23"/>
        <end position="43"/>
    </location>
</feature>
<dbReference type="PRINTS" id="PR00344">
    <property type="entry name" value="BCTRLSENSOR"/>
</dbReference>
<dbReference type="EMBL" id="FZNN01000011">
    <property type="protein sequence ID" value="SNR58068.1"/>
    <property type="molecule type" value="Genomic_DNA"/>
</dbReference>
<dbReference type="SMART" id="SM00387">
    <property type="entry name" value="HATPase_c"/>
    <property type="match status" value="1"/>
</dbReference>
<dbReference type="SUPFAM" id="SSF55874">
    <property type="entry name" value="ATPase domain of HSP90 chaperone/DNA topoisomerase II/histidine kinase"/>
    <property type="match status" value="1"/>
</dbReference>
<keyword evidence="5" id="KW-0472">Membrane</keyword>
<dbReference type="InterPro" id="IPR003594">
    <property type="entry name" value="HATPase_dom"/>
</dbReference>
<evidence type="ECO:0000259" key="6">
    <source>
        <dbReference type="PROSITE" id="PS50109"/>
    </source>
</evidence>
<dbReference type="Pfam" id="PF00072">
    <property type="entry name" value="Response_reg"/>
    <property type="match status" value="1"/>
</dbReference>
<dbReference type="Proteomes" id="UP000198417">
    <property type="component" value="Unassembled WGS sequence"/>
</dbReference>
<dbReference type="FunFam" id="1.10.287.130:FF:000037">
    <property type="entry name" value="Hybrid sensor histidine kinase/response regulator"/>
    <property type="match status" value="1"/>
</dbReference>
<dbReference type="InterPro" id="IPR036097">
    <property type="entry name" value="HisK_dim/P_sf"/>
</dbReference>
<keyword evidence="9" id="KW-1185">Reference proteome</keyword>
<evidence type="ECO:0000256" key="3">
    <source>
        <dbReference type="ARBA" id="ARBA00022553"/>
    </source>
</evidence>
<feature type="transmembrane region" description="Helical" evidence="5">
    <location>
        <begin position="49"/>
        <end position="69"/>
    </location>
</feature>
<keyword evidence="8" id="KW-0808">Transferase</keyword>
<dbReference type="Gene3D" id="1.10.287.130">
    <property type="match status" value="1"/>
</dbReference>
<dbReference type="AlphaFoldDB" id="A0A238XHK3"/>
<dbReference type="Gene3D" id="3.40.50.2300">
    <property type="match status" value="1"/>
</dbReference>
<dbReference type="InterPro" id="IPR003661">
    <property type="entry name" value="HisK_dim/P_dom"/>
</dbReference>
<reference evidence="8 9" key="1">
    <citation type="submission" date="2017-06" db="EMBL/GenBank/DDBJ databases">
        <authorList>
            <person name="Kim H.J."/>
            <person name="Triplett B.A."/>
        </authorList>
    </citation>
    <scope>NUCLEOTIDE SEQUENCE [LARGE SCALE GENOMIC DNA]</scope>
    <source>
        <strain evidence="8 9">DSM 29052</strain>
    </source>
</reference>
<accession>A0A238XHK3</accession>
<dbReference type="CDD" id="cd00082">
    <property type="entry name" value="HisKA"/>
    <property type="match status" value="1"/>
</dbReference>
<dbReference type="SMART" id="SM00448">
    <property type="entry name" value="REC"/>
    <property type="match status" value="1"/>
</dbReference>
<dbReference type="Gene3D" id="3.30.450.20">
    <property type="entry name" value="PAS domain"/>
    <property type="match status" value="1"/>
</dbReference>
<evidence type="ECO:0000256" key="1">
    <source>
        <dbReference type="ARBA" id="ARBA00000085"/>
    </source>
</evidence>
<dbReference type="InterPro" id="IPR011006">
    <property type="entry name" value="CheY-like_superfamily"/>
</dbReference>
<dbReference type="SMART" id="SM00388">
    <property type="entry name" value="HisKA"/>
    <property type="match status" value="1"/>
</dbReference>
<keyword evidence="5" id="KW-0812">Transmembrane</keyword>
<protein>
    <recommendedName>
        <fullName evidence="2">histidine kinase</fullName>
        <ecNumber evidence="2">2.7.13.3</ecNumber>
    </recommendedName>
</protein>
<evidence type="ECO:0000259" key="7">
    <source>
        <dbReference type="PROSITE" id="PS50110"/>
    </source>
</evidence>
<keyword evidence="3 4" id="KW-0597">Phosphoprotein</keyword>
<dbReference type="PANTHER" id="PTHR43065">
    <property type="entry name" value="SENSOR HISTIDINE KINASE"/>
    <property type="match status" value="1"/>
</dbReference>
<dbReference type="PANTHER" id="PTHR43065:SF42">
    <property type="entry name" value="TWO-COMPONENT SENSOR PPRA"/>
    <property type="match status" value="1"/>
</dbReference>
<dbReference type="SUPFAM" id="SSF47384">
    <property type="entry name" value="Homodimeric domain of signal transducing histidine kinase"/>
    <property type="match status" value="1"/>
</dbReference>
<feature type="domain" description="Response regulatory" evidence="7">
    <location>
        <begin position="651"/>
        <end position="767"/>
    </location>
</feature>
<comment type="catalytic activity">
    <reaction evidence="1">
        <text>ATP + protein L-histidine = ADP + protein N-phospho-L-histidine.</text>
        <dbReference type="EC" id="2.7.13.3"/>
    </reaction>
</comment>
<evidence type="ECO:0000313" key="9">
    <source>
        <dbReference type="Proteomes" id="UP000198417"/>
    </source>
</evidence>
<feature type="domain" description="Histidine kinase" evidence="6">
    <location>
        <begin position="404"/>
        <end position="627"/>
    </location>
</feature>
<proteinExistence type="predicted"/>
<name>A0A238XHK3_9RHOB</name>
<dbReference type="PROSITE" id="PS50109">
    <property type="entry name" value="HIS_KIN"/>
    <property type="match status" value="1"/>
</dbReference>
<evidence type="ECO:0000256" key="4">
    <source>
        <dbReference type="PROSITE-ProRule" id="PRU00169"/>
    </source>
</evidence>
<evidence type="ECO:0000256" key="2">
    <source>
        <dbReference type="ARBA" id="ARBA00012438"/>
    </source>
</evidence>
<evidence type="ECO:0000313" key="8">
    <source>
        <dbReference type="EMBL" id="SNR58068.1"/>
    </source>
</evidence>
<dbReference type="OrthoDB" id="9796100at2"/>
<dbReference type="EC" id="2.7.13.3" evidence="2"/>
<dbReference type="InterPro" id="IPR004358">
    <property type="entry name" value="Sig_transdc_His_kin-like_C"/>
</dbReference>
<sequence>MVFDAVLESQGTGPRTRSVNWRVMFIFALGGASFVASAVAPVLAIQLGLMAAGAAFAVIGAFSWVITLWSRWSRQRMFRVISNFIERDSVACLITDYDGDILYSNASARSRYNPEIGQAIASLLRPVFANPAGVLYRLQNSTSEKVVATEDIPVRGGHIRISARAMQERCILWQIEFFDETTASARGYGPGVSIFTLGRNGTILSMNDAACELIGKRCTQLEEVMPDLPLRPGVPNEVLTQAGPRSFLISHVEAGSGREELVLLPLPDTVATADPDTDFDTLPVPLLKLSPDGVIARSNREARKLLDTDRTDQRVLSDFMEGLGRSIKDWLGDAAAGRSLNRSEFLRLTRSDREVFVQVTLNRVMENGRPVLVAVLNDATELKTLEAQFVQSQKMQAIGQLAGGIAHDFNNLLTAISGHCDLLLLRHDQGDPEYSDLVQINQNANRAAALVGQLLAFSRKQTLRPEVLDLRDALSDLTHLLNRLVGEKVSLTLRHDPVLPPIRGDKRQLEQVMMNLVVNARDALPQGGTIVIETERVFLKEPMTRDRAVVAPGSYVSVKVTDAGVGIPRDKLQKVFEPFFTTKRTGEGTGLGLSTVYGIVKQTGGFIFVDSILGSGSCFTLLFPSHEILPGAADSPTAKAPKLKARQGNGVVLLVEDEAPVRAFASRALRLRGYTVIEAESAEDALRLLDDDSLVVDVFVTDVVMPGMDGPTWVKLALEARPEVKVVFVSGYAEEVFGEDKNRVPNSVFLPKPFSLNELTETVYQQLV</sequence>
<gene>
    <name evidence="8" type="ORF">SAMN06265370_11169</name>
</gene>
<keyword evidence="5" id="KW-1133">Transmembrane helix</keyword>